<gene>
    <name evidence="2" type="ORF">G3M48_010544</name>
</gene>
<sequence>MGDRRSARPTAGPSNRPEAQRSSDPKLSRQKHWPFVASFVGGWVQMGQDELKAMCEATYNMPPPCPIDPAILFDLLRIRRLVDDAADLIRREQESQSSPFGRETLGSGIRARLRGQACQKLSEAYRINETLCSMAMTFRSSLDEVSARVVKENPANVDAKYVQVFYEKIPRNTLAASTTLEPLN</sequence>
<comment type="caution">
    <text evidence="2">The sequence shown here is derived from an EMBL/GenBank/DDBJ whole genome shotgun (WGS) entry which is preliminary data.</text>
</comment>
<evidence type="ECO:0000313" key="3">
    <source>
        <dbReference type="Proteomes" id="UP001397290"/>
    </source>
</evidence>
<feature type="compositionally biased region" description="Basic and acidic residues" evidence="1">
    <location>
        <begin position="18"/>
        <end position="27"/>
    </location>
</feature>
<keyword evidence="3" id="KW-1185">Reference proteome</keyword>
<evidence type="ECO:0000313" key="2">
    <source>
        <dbReference type="EMBL" id="KAK8148259.1"/>
    </source>
</evidence>
<dbReference type="EMBL" id="JAAHCF010000099">
    <property type="protein sequence ID" value="KAK8148259.1"/>
    <property type="molecule type" value="Genomic_DNA"/>
</dbReference>
<name>A0AAW0S106_9HYPO</name>
<protein>
    <submittedName>
        <fullName evidence="2">Uncharacterized protein</fullName>
    </submittedName>
</protein>
<reference evidence="2 3" key="1">
    <citation type="submission" date="2020-02" db="EMBL/GenBank/DDBJ databases">
        <title>Comparative genomics of the hypocrealean fungal genus Beauvera.</title>
        <authorList>
            <person name="Showalter D.N."/>
            <person name="Bushley K.E."/>
            <person name="Rehner S.A."/>
        </authorList>
    </citation>
    <scope>NUCLEOTIDE SEQUENCE [LARGE SCALE GENOMIC DNA]</scope>
    <source>
        <strain evidence="2 3">ARSEF4384</strain>
    </source>
</reference>
<dbReference type="AlphaFoldDB" id="A0AAW0S106"/>
<feature type="region of interest" description="Disordered" evidence="1">
    <location>
        <begin position="1"/>
        <end position="29"/>
    </location>
</feature>
<dbReference type="Proteomes" id="UP001397290">
    <property type="component" value="Unassembled WGS sequence"/>
</dbReference>
<proteinExistence type="predicted"/>
<evidence type="ECO:0000256" key="1">
    <source>
        <dbReference type="SAM" id="MobiDB-lite"/>
    </source>
</evidence>
<accession>A0AAW0S106</accession>
<organism evidence="2 3">
    <name type="scientific">Beauveria asiatica</name>
    <dbReference type="NCBI Taxonomy" id="1069075"/>
    <lineage>
        <taxon>Eukaryota</taxon>
        <taxon>Fungi</taxon>
        <taxon>Dikarya</taxon>
        <taxon>Ascomycota</taxon>
        <taxon>Pezizomycotina</taxon>
        <taxon>Sordariomycetes</taxon>
        <taxon>Hypocreomycetidae</taxon>
        <taxon>Hypocreales</taxon>
        <taxon>Cordycipitaceae</taxon>
        <taxon>Beauveria</taxon>
    </lineage>
</organism>